<dbReference type="AlphaFoldDB" id="A0A9P8F082"/>
<dbReference type="EMBL" id="JAHFXS010008275">
    <property type="protein sequence ID" value="KAG9921568.1"/>
    <property type="molecule type" value="Genomic_DNA"/>
</dbReference>
<reference evidence="1" key="1">
    <citation type="journal article" date="2021" name="J Fungi (Basel)">
        <title>Virulence traits and population genomics of the black yeast Aureobasidium melanogenum.</title>
        <authorList>
            <person name="Cernosa A."/>
            <person name="Sun X."/>
            <person name="Gostincar C."/>
            <person name="Fang C."/>
            <person name="Gunde-Cimerman N."/>
            <person name="Song Z."/>
        </authorList>
    </citation>
    <scope>NUCLEOTIDE SEQUENCE</scope>
    <source>
        <strain evidence="1">EXF-9298</strain>
    </source>
</reference>
<evidence type="ECO:0000313" key="2">
    <source>
        <dbReference type="Proteomes" id="UP000729357"/>
    </source>
</evidence>
<dbReference type="GO" id="GO:0005852">
    <property type="term" value="C:eukaryotic translation initiation factor 3 complex"/>
    <property type="evidence" value="ECO:0007669"/>
    <property type="project" value="TreeGrafter"/>
</dbReference>
<dbReference type="PANTHER" id="PTHR15350:SF2">
    <property type="entry name" value="EUKARYOTIC TRANSLATION INITIATION FACTOR 3 SUBUNIT M"/>
    <property type="match status" value="1"/>
</dbReference>
<dbReference type="PANTHER" id="PTHR15350">
    <property type="entry name" value="COP9 SIGNALOSOME COMPLEX SUBUNIT 7/DENDRITIC CELL PROTEIN GA17"/>
    <property type="match status" value="1"/>
</dbReference>
<keyword evidence="1" id="KW-0396">Initiation factor</keyword>
<dbReference type="InterPro" id="IPR016024">
    <property type="entry name" value="ARM-type_fold"/>
</dbReference>
<dbReference type="Proteomes" id="UP000729357">
    <property type="component" value="Unassembled WGS sequence"/>
</dbReference>
<protein>
    <submittedName>
        <fullName evidence="1">Eukaryotic translation initiation factor 3 subunit M</fullName>
    </submittedName>
</protein>
<name>A0A9P8F082_AURME</name>
<reference evidence="1" key="2">
    <citation type="submission" date="2021-08" db="EMBL/GenBank/DDBJ databases">
        <authorList>
            <person name="Gostincar C."/>
            <person name="Sun X."/>
            <person name="Song Z."/>
            <person name="Gunde-Cimerman N."/>
        </authorList>
    </citation>
    <scope>NUCLEOTIDE SEQUENCE</scope>
    <source>
        <strain evidence="1">EXF-9298</strain>
    </source>
</reference>
<accession>A0A9P8F082</accession>
<organism evidence="1 2">
    <name type="scientific">Aureobasidium melanogenum</name>
    <name type="common">Aureobasidium pullulans var. melanogenum</name>
    <dbReference type="NCBI Taxonomy" id="46634"/>
    <lineage>
        <taxon>Eukaryota</taxon>
        <taxon>Fungi</taxon>
        <taxon>Dikarya</taxon>
        <taxon>Ascomycota</taxon>
        <taxon>Pezizomycotina</taxon>
        <taxon>Dothideomycetes</taxon>
        <taxon>Dothideomycetidae</taxon>
        <taxon>Dothideales</taxon>
        <taxon>Saccotheciaceae</taxon>
        <taxon>Aureobasidium</taxon>
    </lineage>
</organism>
<gene>
    <name evidence="1" type="ORF">KCU98_g22126</name>
</gene>
<keyword evidence="2" id="KW-1185">Reference proteome</keyword>
<proteinExistence type="predicted"/>
<dbReference type="GO" id="GO:0002183">
    <property type="term" value="P:cytoplasmic translational initiation"/>
    <property type="evidence" value="ECO:0007669"/>
    <property type="project" value="TreeGrafter"/>
</dbReference>
<comment type="caution">
    <text evidence="1">The sequence shown here is derived from an EMBL/GenBank/DDBJ whole genome shotgun (WGS) entry which is preliminary data.</text>
</comment>
<sequence length="287" mass="31877">MANTLLIEGSFEELSEELAVYIDGLSQSSLQSEIAPLLKEGNKVDALKKIVTASSALNSAPEREFVAAYNLLVHLVHQSGSPNIFLPKLCQNVSAPITSSPYNGTGLALNVLSTIFNTLSPEQDSRYHVLLAILKIVRNNSTFDQLTPQLAQLESWLQEWDMDAADQRKLYLAVSDVATEASEDEQAYQYLLKALRTIQSQADASSEDAKALSIRALKQALVSPSHFDFHDLTQLDSIQALRNSEPVWFELLEIFNAQQLDDFRDFNEANPDFIAKADMDATALERK</sequence>
<dbReference type="InterPro" id="IPR045237">
    <property type="entry name" value="COPS7/eIF3m"/>
</dbReference>
<evidence type="ECO:0000313" key="1">
    <source>
        <dbReference type="EMBL" id="KAG9921568.1"/>
    </source>
</evidence>
<feature type="non-terminal residue" evidence="1">
    <location>
        <position position="1"/>
    </location>
</feature>
<dbReference type="SUPFAM" id="SSF48371">
    <property type="entry name" value="ARM repeat"/>
    <property type="match status" value="1"/>
</dbReference>
<dbReference type="GO" id="GO:0003743">
    <property type="term" value="F:translation initiation factor activity"/>
    <property type="evidence" value="ECO:0007669"/>
    <property type="project" value="UniProtKB-KW"/>
</dbReference>
<keyword evidence="1" id="KW-0648">Protein biosynthesis</keyword>